<keyword evidence="13" id="KW-0456">Lyase</keyword>
<evidence type="ECO:0000256" key="6">
    <source>
        <dbReference type="ARBA" id="ARBA00013147"/>
    </source>
</evidence>
<proteinExistence type="predicted"/>
<dbReference type="GO" id="GO:0005737">
    <property type="term" value="C:cytoplasm"/>
    <property type="evidence" value="ECO:0007669"/>
    <property type="project" value="UniProtKB-SubCell"/>
</dbReference>
<evidence type="ECO:0000256" key="3">
    <source>
        <dbReference type="ARBA" id="ARBA00004496"/>
    </source>
</evidence>
<accession>D2Z6H2</accession>
<dbReference type="AlphaFoldDB" id="D2Z6H2"/>
<dbReference type="GO" id="GO:0004106">
    <property type="term" value="F:chorismate mutase activity"/>
    <property type="evidence" value="ECO:0007669"/>
    <property type="project" value="UniProtKB-EC"/>
</dbReference>
<dbReference type="UniPathway" id="UPA00121">
    <property type="reaction ID" value="UER00345"/>
</dbReference>
<dbReference type="Gene3D" id="3.40.190.10">
    <property type="entry name" value="Periplasmic binding protein-like II"/>
    <property type="match status" value="2"/>
</dbReference>
<keyword evidence="25" id="KW-1185">Reference proteome</keyword>
<dbReference type="Pfam" id="PF01842">
    <property type="entry name" value="ACT"/>
    <property type="match status" value="1"/>
</dbReference>
<feature type="domain" description="ACT" evidence="23">
    <location>
        <begin position="274"/>
        <end position="351"/>
    </location>
</feature>
<evidence type="ECO:0000256" key="11">
    <source>
        <dbReference type="ARBA" id="ARBA00023222"/>
    </source>
</evidence>
<dbReference type="STRING" id="469381.Dpep_1043"/>
<evidence type="ECO:0000256" key="15">
    <source>
        <dbReference type="ARBA" id="ARBA00031175"/>
    </source>
</evidence>
<evidence type="ECO:0000256" key="8">
    <source>
        <dbReference type="ARBA" id="ARBA00022490"/>
    </source>
</evidence>
<dbReference type="Pfam" id="PF01817">
    <property type="entry name" value="CM_2"/>
    <property type="match status" value="1"/>
</dbReference>
<evidence type="ECO:0000256" key="1">
    <source>
        <dbReference type="ARBA" id="ARBA00000824"/>
    </source>
</evidence>
<feature type="domain" description="Prephenate dehydratase" evidence="22">
    <location>
        <begin position="86"/>
        <end position="262"/>
    </location>
</feature>
<feature type="binding site" evidence="18">
    <location>
        <position position="9"/>
    </location>
    <ligand>
        <name>substrate</name>
    </ligand>
</feature>
<evidence type="ECO:0000256" key="20">
    <source>
        <dbReference type="SAM" id="Coils"/>
    </source>
</evidence>
<dbReference type="CDD" id="cd04905">
    <property type="entry name" value="ACT_CM-PDT"/>
    <property type="match status" value="1"/>
</dbReference>
<dbReference type="EC" id="4.2.1.51" evidence="6"/>
<name>D2Z6H2_9BACT</name>
<evidence type="ECO:0000256" key="14">
    <source>
        <dbReference type="ARBA" id="ARBA00023268"/>
    </source>
</evidence>
<sequence length="359" mass="39321">MNDRLKELRTTIDELDKDIAKLLARRVETAKEIGRAKGDGPIYDPVREERIIRRFSEMNPDLDRESLSTIHKEIISLCRSVQVRPTVACMGPEGSYSQQAMERALGSSIDPLFVTGPREVFRAVETSRASLGLVPVENTVEGTVYATLDGFSETGPEMTVIQEVSLPIRHVLASTSPLSEIKRVVSHPQALAQCRLWLEEKLPGAKKEPVGTTSHGAAIASSEPGTAAVCSAKAAEANRINILARDIQDRSHNRTRFWVVGPKGSTRSEGDKTSILFSVPHRPGSLLGALDPLRTAGVNLTAIQSRPMQGNPFEYLFFLDMMGNSSDPEISDALEAMRKSCLSMRVLGSYPSDIVVPRE</sequence>
<dbReference type="Pfam" id="PF00800">
    <property type="entry name" value="PDT"/>
    <property type="match status" value="1"/>
</dbReference>
<dbReference type="InterPro" id="IPR002701">
    <property type="entry name" value="CM_II_prokaryot"/>
</dbReference>
<dbReference type="PaxDb" id="469381-Dpep_1043"/>
<evidence type="ECO:0000259" key="21">
    <source>
        <dbReference type="PROSITE" id="PS51168"/>
    </source>
</evidence>
<dbReference type="EMBL" id="ABTR02000001">
    <property type="protein sequence ID" value="EFC91069.1"/>
    <property type="molecule type" value="Genomic_DNA"/>
</dbReference>
<evidence type="ECO:0000256" key="4">
    <source>
        <dbReference type="ARBA" id="ARBA00004741"/>
    </source>
</evidence>
<comment type="catalytic activity">
    <reaction evidence="1">
        <text>chorismate = prephenate</text>
        <dbReference type="Rhea" id="RHEA:13897"/>
        <dbReference type="ChEBI" id="CHEBI:29748"/>
        <dbReference type="ChEBI" id="CHEBI:29934"/>
        <dbReference type="EC" id="5.4.99.5"/>
    </reaction>
</comment>
<dbReference type="SMART" id="SM00830">
    <property type="entry name" value="CM_2"/>
    <property type="match status" value="1"/>
</dbReference>
<comment type="subcellular location">
    <subcellularLocation>
        <location evidence="3">Cytoplasm</location>
    </subcellularLocation>
</comment>
<dbReference type="InterPro" id="IPR002912">
    <property type="entry name" value="ACT_dom"/>
</dbReference>
<dbReference type="PIRSF" id="PIRSF001500">
    <property type="entry name" value="Chor_mut_pdt_Ppr"/>
    <property type="match status" value="1"/>
</dbReference>
<dbReference type="NCBIfam" id="NF008865">
    <property type="entry name" value="PRK11898.1"/>
    <property type="match status" value="1"/>
</dbReference>
<dbReference type="GO" id="GO:0046417">
    <property type="term" value="P:chorismate metabolic process"/>
    <property type="evidence" value="ECO:0007669"/>
    <property type="project" value="InterPro"/>
</dbReference>
<evidence type="ECO:0000259" key="23">
    <source>
        <dbReference type="PROSITE" id="PS51671"/>
    </source>
</evidence>
<protein>
    <recommendedName>
        <fullName evidence="7">Bifunctional chorismate mutase/prephenate dehydratase</fullName>
        <ecNumber evidence="6">4.2.1.51</ecNumber>
    </recommendedName>
    <alternativeName>
        <fullName evidence="16">Chorismate mutase-prephenate dehydratase</fullName>
    </alternativeName>
    <alternativeName>
        <fullName evidence="15">p-protein</fullName>
    </alternativeName>
</protein>
<dbReference type="Proteomes" id="UP000006427">
    <property type="component" value="Unassembled WGS sequence"/>
</dbReference>
<dbReference type="Gene3D" id="3.30.70.260">
    <property type="match status" value="1"/>
</dbReference>
<feature type="coiled-coil region" evidence="20">
    <location>
        <begin position="5"/>
        <end position="32"/>
    </location>
</feature>
<dbReference type="InterPro" id="IPR045865">
    <property type="entry name" value="ACT-like_dom_sf"/>
</dbReference>
<dbReference type="InterPro" id="IPR008242">
    <property type="entry name" value="Chor_mutase/pphenate_deHydtase"/>
</dbReference>
<evidence type="ECO:0000256" key="16">
    <source>
        <dbReference type="ARBA" id="ARBA00031520"/>
    </source>
</evidence>
<keyword evidence="14" id="KW-0511">Multifunctional enzyme</keyword>
<feature type="binding site" evidence="18">
    <location>
        <position position="82"/>
    </location>
    <ligand>
        <name>substrate</name>
    </ligand>
</feature>
<evidence type="ECO:0000256" key="12">
    <source>
        <dbReference type="ARBA" id="ARBA00023235"/>
    </source>
</evidence>
<evidence type="ECO:0000256" key="19">
    <source>
        <dbReference type="PIRSR" id="PIRSR001500-2"/>
    </source>
</evidence>
<comment type="catalytic activity">
    <reaction evidence="17">
        <text>prephenate + H(+) = 3-phenylpyruvate + CO2 + H2O</text>
        <dbReference type="Rhea" id="RHEA:21648"/>
        <dbReference type="ChEBI" id="CHEBI:15377"/>
        <dbReference type="ChEBI" id="CHEBI:15378"/>
        <dbReference type="ChEBI" id="CHEBI:16526"/>
        <dbReference type="ChEBI" id="CHEBI:18005"/>
        <dbReference type="ChEBI" id="CHEBI:29934"/>
        <dbReference type="EC" id="4.2.1.51"/>
    </reaction>
</comment>
<dbReference type="PROSITE" id="PS51171">
    <property type="entry name" value="PREPHENATE_DEHYDR_3"/>
    <property type="match status" value="1"/>
</dbReference>
<dbReference type="PROSITE" id="PS51168">
    <property type="entry name" value="CHORISMATE_MUT_2"/>
    <property type="match status" value="1"/>
</dbReference>
<dbReference type="GO" id="GO:0009094">
    <property type="term" value="P:L-phenylalanine biosynthetic process"/>
    <property type="evidence" value="ECO:0007669"/>
    <property type="project" value="UniProtKB-UniPathway"/>
</dbReference>
<keyword evidence="11" id="KW-0584">Phenylalanine biosynthesis</keyword>
<reference evidence="24 25" key="1">
    <citation type="journal article" date="2010" name="Stand. Genomic Sci.">
        <title>Permanent draft genome sequence of Dethiosulfovibrio peptidovorans type strain (SEBR 4207).</title>
        <authorList>
            <person name="Labutti K."/>
            <person name="Mayilraj S."/>
            <person name="Clum A."/>
            <person name="Lucas S."/>
            <person name="Glavina Del Rio T."/>
            <person name="Nolan M."/>
            <person name="Tice H."/>
            <person name="Cheng J.F."/>
            <person name="Pitluck S."/>
            <person name="Liolios K."/>
            <person name="Ivanova N."/>
            <person name="Mavromatis K."/>
            <person name="Mikhailova N."/>
            <person name="Pati A."/>
            <person name="Goodwin L."/>
            <person name="Chen A."/>
            <person name="Palaniappan K."/>
            <person name="Land M."/>
            <person name="Hauser L."/>
            <person name="Chang Y.J."/>
            <person name="Jeffries C.D."/>
            <person name="Rohde M."/>
            <person name="Spring S."/>
            <person name="Goker M."/>
            <person name="Woyke T."/>
            <person name="Bristow J."/>
            <person name="Eisen J.A."/>
            <person name="Markowitz V."/>
            <person name="Hugenholtz P."/>
            <person name="Kyrpides N.C."/>
            <person name="Klenk H.P."/>
            <person name="Lapidus A."/>
        </authorList>
    </citation>
    <scope>NUCLEOTIDE SEQUENCE [LARGE SCALE GENOMIC DNA]</scope>
    <source>
        <strain evidence="24 25">DSM 11002</strain>
    </source>
</reference>
<feature type="binding site" evidence="18">
    <location>
        <position position="78"/>
    </location>
    <ligand>
        <name>substrate</name>
    </ligand>
</feature>
<dbReference type="InterPro" id="IPR036979">
    <property type="entry name" value="CM_dom_sf"/>
</dbReference>
<keyword evidence="12" id="KW-0413">Isomerase</keyword>
<feature type="binding site" evidence="18">
    <location>
        <position position="48"/>
    </location>
    <ligand>
        <name>substrate</name>
    </ligand>
</feature>
<dbReference type="SUPFAM" id="SSF55021">
    <property type="entry name" value="ACT-like"/>
    <property type="match status" value="1"/>
</dbReference>
<evidence type="ECO:0000259" key="22">
    <source>
        <dbReference type="PROSITE" id="PS51171"/>
    </source>
</evidence>
<dbReference type="GO" id="GO:0004664">
    <property type="term" value="F:prephenate dehydratase activity"/>
    <property type="evidence" value="ECO:0007669"/>
    <property type="project" value="UniProtKB-EC"/>
</dbReference>
<keyword evidence="9" id="KW-0028">Amino-acid biosynthesis</keyword>
<feature type="binding site" evidence="18">
    <location>
        <position position="26"/>
    </location>
    <ligand>
        <name>substrate</name>
    </ligand>
</feature>
<comment type="function">
    <text evidence="2">Catalyzes the Claisen rearrangement of chorismate to prephenate and the decarboxylation/dehydration of prephenate to phenylpyruvate.</text>
</comment>
<evidence type="ECO:0000313" key="24">
    <source>
        <dbReference type="EMBL" id="EFC91069.1"/>
    </source>
</evidence>
<keyword evidence="10" id="KW-0057">Aromatic amino acid biosynthesis</keyword>
<comment type="caution">
    <text evidence="24">The sequence shown here is derived from an EMBL/GenBank/DDBJ whole genome shotgun (WGS) entry which is preliminary data.</text>
</comment>
<dbReference type="PROSITE" id="PS51671">
    <property type="entry name" value="ACT"/>
    <property type="match status" value="1"/>
</dbReference>
<dbReference type="PANTHER" id="PTHR21022:SF19">
    <property type="entry name" value="PREPHENATE DEHYDRATASE-RELATED"/>
    <property type="match status" value="1"/>
</dbReference>
<evidence type="ECO:0000256" key="9">
    <source>
        <dbReference type="ARBA" id="ARBA00022605"/>
    </source>
</evidence>
<evidence type="ECO:0000256" key="13">
    <source>
        <dbReference type="ARBA" id="ARBA00023239"/>
    </source>
</evidence>
<evidence type="ECO:0000313" key="25">
    <source>
        <dbReference type="Proteomes" id="UP000006427"/>
    </source>
</evidence>
<dbReference type="OrthoDB" id="9802281at2"/>
<dbReference type="PANTHER" id="PTHR21022">
    <property type="entry name" value="PREPHENATE DEHYDRATASE P PROTEIN"/>
    <property type="match status" value="1"/>
</dbReference>
<keyword evidence="20" id="KW-0175">Coiled coil</keyword>
<evidence type="ECO:0000256" key="18">
    <source>
        <dbReference type="PIRSR" id="PIRSR001500-1"/>
    </source>
</evidence>
<dbReference type="SUPFAM" id="SSF48600">
    <property type="entry name" value="Chorismate mutase II"/>
    <property type="match status" value="1"/>
</dbReference>
<dbReference type="Gene3D" id="1.20.59.10">
    <property type="entry name" value="Chorismate mutase"/>
    <property type="match status" value="1"/>
</dbReference>
<dbReference type="eggNOG" id="COG0077">
    <property type="taxonomic scope" value="Bacteria"/>
</dbReference>
<evidence type="ECO:0000256" key="5">
    <source>
        <dbReference type="ARBA" id="ARBA00004817"/>
    </source>
</evidence>
<evidence type="ECO:0000256" key="10">
    <source>
        <dbReference type="ARBA" id="ARBA00023141"/>
    </source>
</evidence>
<dbReference type="InterPro" id="IPR036263">
    <property type="entry name" value="Chorismate_II_sf"/>
</dbReference>
<feature type="binding site" evidence="18">
    <location>
        <position position="37"/>
    </location>
    <ligand>
        <name>substrate</name>
    </ligand>
</feature>
<dbReference type="CDD" id="cd13630">
    <property type="entry name" value="PBP2_PDT_1"/>
    <property type="match status" value="1"/>
</dbReference>
<comment type="pathway">
    <text evidence="5">Metabolic intermediate biosynthesis; prephenate biosynthesis; prephenate from chorismate: step 1/1.</text>
</comment>
<dbReference type="InterPro" id="IPR001086">
    <property type="entry name" value="Preph_deHydtase"/>
</dbReference>
<evidence type="ECO:0000256" key="2">
    <source>
        <dbReference type="ARBA" id="ARBA00002364"/>
    </source>
</evidence>
<evidence type="ECO:0000256" key="17">
    <source>
        <dbReference type="ARBA" id="ARBA00047848"/>
    </source>
</evidence>
<gene>
    <name evidence="24" type="ORF">Dpep_1043</name>
</gene>
<feature type="binding site" evidence="18">
    <location>
        <position position="44"/>
    </location>
    <ligand>
        <name>substrate</name>
    </ligand>
</feature>
<evidence type="ECO:0000256" key="7">
    <source>
        <dbReference type="ARBA" id="ARBA00014401"/>
    </source>
</evidence>
<organism evidence="24 25">
    <name type="scientific">Dethiosulfovibrio peptidovorans DSM 11002</name>
    <dbReference type="NCBI Taxonomy" id="469381"/>
    <lineage>
        <taxon>Bacteria</taxon>
        <taxon>Thermotogati</taxon>
        <taxon>Synergistota</taxon>
        <taxon>Synergistia</taxon>
        <taxon>Synergistales</taxon>
        <taxon>Dethiosulfovibrionaceae</taxon>
        <taxon>Dethiosulfovibrio</taxon>
    </lineage>
</organism>
<keyword evidence="8" id="KW-0963">Cytoplasm</keyword>
<dbReference type="UniPathway" id="UPA00120">
    <property type="reaction ID" value="UER00203"/>
</dbReference>
<feature type="domain" description="Chorismate mutase" evidence="21">
    <location>
        <begin position="1"/>
        <end position="86"/>
    </location>
</feature>
<feature type="site" description="Essential for prephenate dehydratase activity" evidence="19">
    <location>
        <position position="255"/>
    </location>
</feature>
<dbReference type="SUPFAM" id="SSF53850">
    <property type="entry name" value="Periplasmic binding protein-like II"/>
    <property type="match status" value="1"/>
</dbReference>
<comment type="pathway">
    <text evidence="4">Amino-acid biosynthesis; L-phenylalanine biosynthesis; phenylpyruvate from prephenate: step 1/1.</text>
</comment>